<dbReference type="SUPFAM" id="SSF53067">
    <property type="entry name" value="Actin-like ATPase domain"/>
    <property type="match status" value="1"/>
</dbReference>
<evidence type="ECO:0000259" key="1">
    <source>
        <dbReference type="PROSITE" id="PS51085"/>
    </source>
</evidence>
<dbReference type="Pfam" id="PF17651">
    <property type="entry name" value="Raco_middle"/>
    <property type="match status" value="1"/>
</dbReference>
<dbReference type="Gene3D" id="3.10.20.880">
    <property type="match status" value="1"/>
</dbReference>
<dbReference type="InterPro" id="IPR012675">
    <property type="entry name" value="Beta-grasp_dom_sf"/>
</dbReference>
<dbReference type="InterPro" id="IPR036010">
    <property type="entry name" value="2Fe-2S_ferredoxin-like_sf"/>
</dbReference>
<dbReference type="GO" id="GO:0051536">
    <property type="term" value="F:iron-sulfur cluster binding"/>
    <property type="evidence" value="ECO:0007669"/>
    <property type="project" value="InterPro"/>
</dbReference>
<dbReference type="PANTHER" id="PTHR42895:SF2">
    <property type="entry name" value="IRON-SULFUR CLUSTER PROTEIN"/>
    <property type="match status" value="1"/>
</dbReference>
<dbReference type="Pfam" id="PF00111">
    <property type="entry name" value="Fer2"/>
    <property type="match status" value="1"/>
</dbReference>
<evidence type="ECO:0000313" key="2">
    <source>
        <dbReference type="EMBL" id="ATW27267.1"/>
    </source>
</evidence>
<dbReference type="InterPro" id="IPR027980">
    <property type="entry name" value="RACo_C"/>
</dbReference>
<proteinExistence type="predicted"/>
<name>A0A3G1KXZ5_FORW1</name>
<reference evidence="2 3" key="1">
    <citation type="submission" date="2016-10" db="EMBL/GenBank/DDBJ databases">
        <title>Complete Genome Sequence of Peptococcaceae strain DCMF.</title>
        <authorList>
            <person name="Edwards R.J."/>
            <person name="Holland S.I."/>
            <person name="Deshpande N.P."/>
            <person name="Wong Y.K."/>
            <person name="Ertan H."/>
            <person name="Manefield M."/>
            <person name="Russell T.L."/>
            <person name="Lee M.J."/>
        </authorList>
    </citation>
    <scope>NUCLEOTIDE SEQUENCE [LARGE SCALE GENOMIC DNA]</scope>
    <source>
        <strain evidence="2 3">DCMF</strain>
    </source>
</reference>
<dbReference type="InterPro" id="IPR041414">
    <property type="entry name" value="Raco-like_middle"/>
</dbReference>
<feature type="domain" description="2Fe-2S ferredoxin-type" evidence="1">
    <location>
        <begin position="5"/>
        <end position="81"/>
    </location>
</feature>
<dbReference type="Proteomes" id="UP000323521">
    <property type="component" value="Chromosome"/>
</dbReference>
<dbReference type="InterPro" id="IPR042259">
    <property type="entry name" value="Raco-like_middle_sf"/>
</dbReference>
<dbReference type="InterPro" id="IPR043129">
    <property type="entry name" value="ATPase_NBD"/>
</dbReference>
<accession>A0A3G1KXZ5</accession>
<dbReference type="EMBL" id="CP017634">
    <property type="protein sequence ID" value="ATW27267.1"/>
    <property type="molecule type" value="Genomic_DNA"/>
</dbReference>
<dbReference type="Pfam" id="PF17650">
    <property type="entry name" value="RACo_linker"/>
    <property type="match status" value="1"/>
</dbReference>
<dbReference type="PANTHER" id="PTHR42895">
    <property type="entry name" value="IRON-SULFUR CLUSTER-BINDING PROTEIN-RELATED"/>
    <property type="match status" value="1"/>
</dbReference>
<keyword evidence="3" id="KW-1185">Reference proteome</keyword>
<dbReference type="KEGG" id="fwa:DCMF_23160"/>
<dbReference type="SUPFAM" id="SSF54292">
    <property type="entry name" value="2Fe-2S ferredoxin-like"/>
    <property type="match status" value="1"/>
</dbReference>
<protein>
    <recommendedName>
        <fullName evidence="1">2Fe-2S ferredoxin-type domain-containing protein</fullName>
    </recommendedName>
</protein>
<dbReference type="PROSITE" id="PS51085">
    <property type="entry name" value="2FE2S_FER_2"/>
    <property type="match status" value="1"/>
</dbReference>
<dbReference type="InterPro" id="IPR040506">
    <property type="entry name" value="RACo_linker"/>
</dbReference>
<dbReference type="AlphaFoldDB" id="A0A3G1KXZ5"/>
<dbReference type="InterPro" id="IPR001041">
    <property type="entry name" value="2Fe-2S_ferredoxin-type"/>
</dbReference>
<dbReference type="Pfam" id="PF14574">
    <property type="entry name" value="RACo_C_ter"/>
    <property type="match status" value="1"/>
</dbReference>
<dbReference type="Gene3D" id="3.30.420.480">
    <property type="entry name" value="Domain of unknown function (DUF4445)"/>
    <property type="match status" value="1"/>
</dbReference>
<organism evidence="2 3">
    <name type="scientific">Formimonas warabiya</name>
    <dbReference type="NCBI Taxonomy" id="1761012"/>
    <lineage>
        <taxon>Bacteria</taxon>
        <taxon>Bacillati</taxon>
        <taxon>Bacillota</taxon>
        <taxon>Clostridia</taxon>
        <taxon>Eubacteriales</taxon>
        <taxon>Peptococcaceae</taxon>
        <taxon>Candidatus Formimonas</taxon>
    </lineage>
</organism>
<dbReference type="InterPro" id="IPR052911">
    <property type="entry name" value="Corrinoid_activation_enz"/>
</dbReference>
<evidence type="ECO:0000313" key="3">
    <source>
        <dbReference type="Proteomes" id="UP000323521"/>
    </source>
</evidence>
<dbReference type="Gene3D" id="3.10.20.30">
    <property type="match status" value="1"/>
</dbReference>
<gene>
    <name evidence="2" type="ORF">DCMF_23160</name>
</gene>
<dbReference type="CDD" id="cd00207">
    <property type="entry name" value="fer2"/>
    <property type="match status" value="1"/>
</dbReference>
<sequence>MMEKYKVIFLPDKTEVTVDAGISILQAAGEAGVELDGPCGGKGTCGKCRVRVMQENGGFEWALACRTQIERDMTVEIPQLEVSLHRKNDLTLSSFNIRPDAGVTKKVITVSVPSLENQHPDAGRLLDALGADASKIKLEALRSLPKAVRKKKGLVTAVVSDQEVLAVEPEDTTDKLYGVAVDIGTTTVVAALMNLLDGETMAIASASNPQSTFGADVIARIEHAMQSTGLDQLNRRVIQAINRLIGKLAKDMEISPKEIYQMTVVGNTTMSHLFLKTDPTYLASSPFIPVVSAPVQVEAKELGIAISPHAPVWVAPNIAGYVGGDTVGVIMSTEVYRRQGTFLAIDIGTNGEIVLAHHGQMISCSTAAGPAFEGAQIKFGMRAANGAIERVVINDDVELKVIGHTPVRGICGSGLMDAVAEMVRVGIIQPHGRLVSREEAGHLSLNLQERLGSDEAGMYFVLAFPQEAQGEAVVLTQKDIRELQLAKAAIRAGIQVLLEQAGLNYEDIDEVLLAGAFGSYINKFSALGIGLLPPISPDKIVSVGNAAGAGARKALISQEIRKEAETIARKVTHLELSCRLDFQDRFVNSLGF</sequence>
<dbReference type="RefSeq" id="WP_236860101.1">
    <property type="nucleotide sequence ID" value="NZ_CP017634.1"/>
</dbReference>